<keyword evidence="5" id="KW-1185">Reference proteome</keyword>
<dbReference type="EMBL" id="MLAK01001285">
    <property type="protein sequence ID" value="OHS94829.1"/>
    <property type="molecule type" value="Genomic_DNA"/>
</dbReference>
<dbReference type="Pfam" id="PF14643">
    <property type="entry name" value="DUF4455"/>
    <property type="match status" value="1"/>
</dbReference>
<dbReference type="RefSeq" id="XP_068347966.1">
    <property type="nucleotide sequence ID" value="XM_068512361.1"/>
</dbReference>
<dbReference type="InterPro" id="IPR028089">
    <property type="entry name" value="DUF4455"/>
</dbReference>
<evidence type="ECO:0000256" key="1">
    <source>
        <dbReference type="SAM" id="Coils"/>
    </source>
</evidence>
<dbReference type="Proteomes" id="UP000179807">
    <property type="component" value="Unassembled WGS sequence"/>
</dbReference>
<protein>
    <recommendedName>
        <fullName evidence="3">DUF4455 domain-containing protein</fullName>
    </recommendedName>
</protein>
<organism evidence="4 5">
    <name type="scientific">Tritrichomonas foetus</name>
    <dbReference type="NCBI Taxonomy" id="1144522"/>
    <lineage>
        <taxon>Eukaryota</taxon>
        <taxon>Metamonada</taxon>
        <taxon>Parabasalia</taxon>
        <taxon>Tritrichomonadida</taxon>
        <taxon>Tritrichomonadidae</taxon>
        <taxon>Tritrichomonas</taxon>
    </lineage>
</organism>
<keyword evidence="1" id="KW-0175">Coiled coil</keyword>
<gene>
    <name evidence="4" type="ORF">TRFO_38970</name>
</gene>
<comment type="caution">
    <text evidence="4">The sequence shown here is derived from an EMBL/GenBank/DDBJ whole genome shotgun (WGS) entry which is preliminary data.</text>
</comment>
<evidence type="ECO:0000313" key="5">
    <source>
        <dbReference type="Proteomes" id="UP000179807"/>
    </source>
</evidence>
<name>A0A1J4JBL6_9EUKA</name>
<accession>A0A1J4JBL6</accession>
<evidence type="ECO:0000259" key="3">
    <source>
        <dbReference type="Pfam" id="PF14643"/>
    </source>
</evidence>
<dbReference type="VEuPathDB" id="TrichDB:TRFO_38970"/>
<feature type="coiled-coil region" evidence="1">
    <location>
        <begin position="75"/>
        <end position="102"/>
    </location>
</feature>
<proteinExistence type="predicted"/>
<evidence type="ECO:0000313" key="4">
    <source>
        <dbReference type="EMBL" id="OHS94829.1"/>
    </source>
</evidence>
<dbReference type="GeneID" id="94847065"/>
<evidence type="ECO:0000256" key="2">
    <source>
        <dbReference type="SAM" id="MobiDB-lite"/>
    </source>
</evidence>
<sequence>MSSFAQMKVNSPSRPTSSTAHGKLTQFQEKLLLRYQNYIKVLQDRAETVAKKSNDDLQNRMNQFLKKKGEILGVREQILSSMDNAEKTFDELRINLNETRESLKSEVDSLHHDALSIYESSFQSLRPDIEKSINDTKDIEPQLPDYSKGKLEHEIQCLNKKFLETKKMLISTLYQIEQSILNDCENAEDQFEEKTNMYHENHFIGLLKIVKESLNPEKPIDYSELCKQFYNDEQKFVQCLTKQIQGINIFSPPNNFSDEELDFWMKGCNNILEMHNIFLDQFKEKFKEHTQAVDNDNIALVE</sequence>
<feature type="region of interest" description="Disordered" evidence="2">
    <location>
        <begin position="1"/>
        <end position="22"/>
    </location>
</feature>
<dbReference type="AlphaFoldDB" id="A0A1J4JBL6"/>
<reference evidence="4" key="1">
    <citation type="submission" date="2016-10" db="EMBL/GenBank/DDBJ databases">
        <authorList>
            <person name="Benchimol M."/>
            <person name="Almeida L.G."/>
            <person name="Vasconcelos A.T."/>
            <person name="Perreira-Neves A."/>
            <person name="Rosa I.A."/>
            <person name="Tasca T."/>
            <person name="Bogo M.R."/>
            <person name="de Souza W."/>
        </authorList>
    </citation>
    <scope>NUCLEOTIDE SEQUENCE [LARGE SCALE GENOMIC DNA]</scope>
    <source>
        <strain evidence="4">K</strain>
    </source>
</reference>
<feature type="domain" description="DUF4455" evidence="3">
    <location>
        <begin position="34"/>
        <end position="302"/>
    </location>
</feature>